<dbReference type="AlphaFoldDB" id="A0A9X4GYK3"/>
<dbReference type="SUPFAM" id="SSF49785">
    <property type="entry name" value="Galactose-binding domain-like"/>
    <property type="match status" value="1"/>
</dbReference>
<evidence type="ECO:0000313" key="1">
    <source>
        <dbReference type="EMBL" id="MDF9407867.1"/>
    </source>
</evidence>
<gene>
    <name evidence="1" type="ORF">L7E55_05750</name>
</gene>
<dbReference type="Gene3D" id="2.60.120.260">
    <property type="entry name" value="Galactose-binding domain-like"/>
    <property type="match status" value="1"/>
</dbReference>
<evidence type="ECO:0000313" key="2">
    <source>
        <dbReference type="Proteomes" id="UP001154312"/>
    </source>
</evidence>
<accession>A0A9X4GYK3</accession>
<comment type="caution">
    <text evidence="1">The sequence shown here is derived from an EMBL/GenBank/DDBJ whole genome shotgun (WGS) entry which is preliminary data.</text>
</comment>
<proteinExistence type="predicted"/>
<keyword evidence="2" id="KW-1185">Reference proteome</keyword>
<sequence>MKKKRGSFYLSLILIFCLLCVIVPAMPAGAVDSNELLQMFTRLDTVNNGNWFKDANNDNAQLAWGESYVMDAYLTMYEATGDTNYLDKFIAHGKGVLAQRDISRGVTDYRGLSLPAWRNGSYTLNGKYAIFAAHTGMITYPMAKFAAIVTRTSSLQKYLSDRDLFLQAAKDAVAVHDDEWVDEGSTGYYKFRNDMPYKQAGAKLPFNQYLAMARTELMIYNSTGETQYQDRAKKMLQHFKNNLALDQGANSYNWRYSLDNSSYEDTGHAIIDIDAAYQGYAAGVVFNATDMDRFANTGAKKVIKSDGSIADDIMGGGATQYPWFIGLWSAYGQFAPVITDTAYKKLSATTSGGATGLLAAAMLNKANAQPGYRIGGIQPPPPVDNPPAGELVKNGDFSQGKAEWTGADVVIKTETNGNKYGSAKYGWYFYQYVPVEAGAKYTLSARSRKGNAVTEARIAYFFYDAAGKQLSSGSILYKHKGAGWEQIPAQTVAAPAGAAKIQIKLLVNGGTGTHDFDDVSMKKV</sequence>
<protein>
    <submittedName>
        <fullName evidence="1">Uncharacterized protein</fullName>
    </submittedName>
</protein>
<name>A0A9X4GYK3_9FIRM</name>
<reference evidence="1" key="1">
    <citation type="submission" date="2022-02" db="EMBL/GenBank/DDBJ databases">
        <authorList>
            <person name="Leng L."/>
        </authorList>
    </citation>
    <scope>NUCLEOTIDE SEQUENCE</scope>
    <source>
        <strain evidence="1">JI</strain>
    </source>
</reference>
<organism evidence="1 2">
    <name type="scientific">Pelotomaculum isophthalicicum JI</name>
    <dbReference type="NCBI Taxonomy" id="947010"/>
    <lineage>
        <taxon>Bacteria</taxon>
        <taxon>Bacillati</taxon>
        <taxon>Bacillota</taxon>
        <taxon>Clostridia</taxon>
        <taxon>Eubacteriales</taxon>
        <taxon>Desulfotomaculaceae</taxon>
        <taxon>Pelotomaculum</taxon>
    </lineage>
</organism>
<dbReference type="RefSeq" id="WP_277443117.1">
    <property type="nucleotide sequence ID" value="NZ_JAKOAV010000007.1"/>
</dbReference>
<dbReference type="EMBL" id="JAKOAV010000007">
    <property type="protein sequence ID" value="MDF9407867.1"/>
    <property type="molecule type" value="Genomic_DNA"/>
</dbReference>
<dbReference type="Proteomes" id="UP001154312">
    <property type="component" value="Unassembled WGS sequence"/>
</dbReference>
<dbReference type="InterPro" id="IPR008979">
    <property type="entry name" value="Galactose-bd-like_sf"/>
</dbReference>